<dbReference type="VEuPathDB" id="FungiDB:PV09_07313"/>
<dbReference type="GO" id="GO:0016491">
    <property type="term" value="F:oxidoreductase activity"/>
    <property type="evidence" value="ECO:0007669"/>
    <property type="project" value="InterPro"/>
</dbReference>
<dbReference type="AlphaFoldDB" id="A0A0D2AQ26"/>
<feature type="transmembrane region" description="Helical" evidence="1">
    <location>
        <begin position="464"/>
        <end position="486"/>
    </location>
</feature>
<dbReference type="STRING" id="253628.A0A0D2AQ26"/>
<dbReference type="OrthoDB" id="5977668at2759"/>
<dbReference type="Gene3D" id="1.10.405.20">
    <property type="match status" value="1"/>
</dbReference>
<evidence type="ECO:0000259" key="2">
    <source>
        <dbReference type="Pfam" id="PF01593"/>
    </source>
</evidence>
<evidence type="ECO:0000313" key="3">
    <source>
        <dbReference type="EMBL" id="KIW01274.1"/>
    </source>
</evidence>
<dbReference type="HOGENOM" id="CLU_028123_2_1_1"/>
<reference evidence="3 4" key="1">
    <citation type="submission" date="2015-01" db="EMBL/GenBank/DDBJ databases">
        <title>The Genome Sequence of Ochroconis gallopava CBS43764.</title>
        <authorList>
            <consortium name="The Broad Institute Genomics Platform"/>
            <person name="Cuomo C."/>
            <person name="de Hoog S."/>
            <person name="Gorbushina A."/>
            <person name="Stielow B."/>
            <person name="Teixiera M."/>
            <person name="Abouelleil A."/>
            <person name="Chapman S.B."/>
            <person name="Priest M."/>
            <person name="Young S.K."/>
            <person name="Wortman J."/>
            <person name="Nusbaum C."/>
            <person name="Birren B."/>
        </authorList>
    </citation>
    <scope>NUCLEOTIDE SEQUENCE [LARGE SCALE GENOMIC DNA]</scope>
    <source>
        <strain evidence="3 4">CBS 43764</strain>
    </source>
</reference>
<evidence type="ECO:0000313" key="4">
    <source>
        <dbReference type="Proteomes" id="UP000053259"/>
    </source>
</evidence>
<dbReference type="InterPro" id="IPR050464">
    <property type="entry name" value="Zeta_carotene_desat/Oxidored"/>
</dbReference>
<dbReference type="Gene3D" id="3.30.70.1990">
    <property type="match status" value="1"/>
</dbReference>
<dbReference type="Gene3D" id="3.50.50.60">
    <property type="entry name" value="FAD/NAD(P)-binding domain"/>
    <property type="match status" value="1"/>
</dbReference>
<proteinExistence type="predicted"/>
<keyword evidence="1" id="KW-1133">Transmembrane helix</keyword>
<dbReference type="EMBL" id="KN847556">
    <property type="protein sequence ID" value="KIW01274.1"/>
    <property type="molecule type" value="Genomic_DNA"/>
</dbReference>
<dbReference type="FunFam" id="1.10.405.20:FF:000001">
    <property type="entry name" value="Amine oxidase"/>
    <property type="match status" value="1"/>
</dbReference>
<accession>A0A0D2AQ26</accession>
<dbReference type="RefSeq" id="XP_016211143.1">
    <property type="nucleotide sequence ID" value="XM_016361067.1"/>
</dbReference>
<keyword evidence="1" id="KW-0472">Membrane</keyword>
<dbReference type="PANTHER" id="PTHR42923:SF17">
    <property type="entry name" value="AMINE OXIDASE DOMAIN-CONTAINING PROTEIN"/>
    <property type="match status" value="1"/>
</dbReference>
<dbReference type="InterPro" id="IPR036188">
    <property type="entry name" value="FAD/NAD-bd_sf"/>
</dbReference>
<keyword evidence="4" id="KW-1185">Reference proteome</keyword>
<name>A0A0D2AQ26_9PEZI</name>
<dbReference type="InParanoid" id="A0A0D2AQ26"/>
<feature type="domain" description="Amine oxidase" evidence="2">
    <location>
        <begin position="14"/>
        <end position="437"/>
    </location>
</feature>
<dbReference type="PANTHER" id="PTHR42923">
    <property type="entry name" value="PROTOPORPHYRINOGEN OXIDASE"/>
    <property type="match status" value="1"/>
</dbReference>
<dbReference type="GeneID" id="27315286"/>
<keyword evidence="1" id="KW-0812">Transmembrane</keyword>
<organism evidence="3 4">
    <name type="scientific">Verruconis gallopava</name>
    <dbReference type="NCBI Taxonomy" id="253628"/>
    <lineage>
        <taxon>Eukaryota</taxon>
        <taxon>Fungi</taxon>
        <taxon>Dikarya</taxon>
        <taxon>Ascomycota</taxon>
        <taxon>Pezizomycotina</taxon>
        <taxon>Dothideomycetes</taxon>
        <taxon>Pleosporomycetidae</taxon>
        <taxon>Venturiales</taxon>
        <taxon>Sympoventuriaceae</taxon>
        <taxon>Verruconis</taxon>
    </lineage>
</organism>
<gene>
    <name evidence="3" type="ORF">PV09_07313</name>
</gene>
<dbReference type="InterPro" id="IPR002937">
    <property type="entry name" value="Amino_oxidase"/>
</dbReference>
<evidence type="ECO:0000256" key="1">
    <source>
        <dbReference type="SAM" id="Phobius"/>
    </source>
</evidence>
<dbReference type="Proteomes" id="UP000053259">
    <property type="component" value="Unassembled WGS sequence"/>
</dbReference>
<sequence length="496" mass="56044">MSETKRIAIVGSGISGLGALYTLRETGHDIHLFETNDRLGGHTNTLPFEHDGKSIMVDTGFIVMNKATYPNFIPFLKELGVEIVPTAMTFGISRDYGAFEWSGTSLRSIFAQRENLFRPRFWRMIFDIVRFNLFALDVLTEVDGTLANQNEISIGEYLDREGYSDAFRDDYLIPMTACVWSTGEDKCALEFPAVTLIRFMWNHHLLSTIAKRPDWLTIPGGSKKYIDSLMRNFPAENVHLSSRVETLDNENGQVKLYLKSGKQLMFDEVILACHGDQAYDIIKSSASELEHDILKNFATTKNKVYLHSDVSLLPKRELAWSAWNYLTTSSSKRNKKDVNGASQSVSLTYNMNILQHIPVSRYGHVLVTMNPTHAPDPKSTQAEVEYEHPLYNAAAIRSQCRLDEIQGKRGIWYCGAWTNYGFHEDGFSSGMEVARRLGGSVPWQAADAKFVRGRKPVLGWKDHLARIVIFLIQLAITLVEVFTASANTASKKRKIH</sequence>
<dbReference type="SUPFAM" id="SSF51905">
    <property type="entry name" value="FAD/NAD(P)-binding domain"/>
    <property type="match status" value="1"/>
</dbReference>
<protein>
    <recommendedName>
        <fullName evidence="2">Amine oxidase domain-containing protein</fullName>
    </recommendedName>
</protein>
<dbReference type="Pfam" id="PF01593">
    <property type="entry name" value="Amino_oxidase"/>
    <property type="match status" value="1"/>
</dbReference>